<comment type="catalytic activity">
    <reaction evidence="1 5">
        <text>L-alanine = D-alanine</text>
        <dbReference type="Rhea" id="RHEA:20249"/>
        <dbReference type="ChEBI" id="CHEBI:57416"/>
        <dbReference type="ChEBI" id="CHEBI:57972"/>
        <dbReference type="EC" id="5.1.1.1"/>
    </reaction>
</comment>
<evidence type="ECO:0000313" key="10">
    <source>
        <dbReference type="Proteomes" id="UP000295777"/>
    </source>
</evidence>
<dbReference type="InterPro" id="IPR011079">
    <property type="entry name" value="Ala_racemase_C"/>
</dbReference>
<reference evidence="9 10" key="1">
    <citation type="submission" date="2019-03" db="EMBL/GenBank/DDBJ databases">
        <title>Genomic Encyclopedia of Archaeal and Bacterial Type Strains, Phase II (KMG-II): from individual species to whole genera.</title>
        <authorList>
            <person name="Goeker M."/>
        </authorList>
    </citation>
    <scope>NUCLEOTIDE SEQUENCE [LARGE SCALE GENOMIC DNA]</scope>
    <source>
        <strain evidence="9 10">DSM 24425</strain>
    </source>
</reference>
<dbReference type="InterPro" id="IPR029066">
    <property type="entry name" value="PLP-binding_barrel"/>
</dbReference>
<feature type="binding site" evidence="5 7">
    <location>
        <position position="296"/>
    </location>
    <ligand>
        <name>substrate</name>
    </ligand>
</feature>
<dbReference type="FunFam" id="3.20.20.10:FF:000002">
    <property type="entry name" value="Alanine racemase"/>
    <property type="match status" value="1"/>
</dbReference>
<organism evidence="9 10">
    <name type="scientific">Phorcysia thermohydrogeniphila</name>
    <dbReference type="NCBI Taxonomy" id="936138"/>
    <lineage>
        <taxon>Bacteria</taxon>
        <taxon>Pseudomonadati</taxon>
        <taxon>Aquificota</taxon>
        <taxon>Aquificia</taxon>
        <taxon>Desulfurobacteriales</taxon>
        <taxon>Desulfurobacteriaceae</taxon>
        <taxon>Phorcysia</taxon>
    </lineage>
</organism>
<evidence type="ECO:0000256" key="3">
    <source>
        <dbReference type="ARBA" id="ARBA00022898"/>
    </source>
</evidence>
<dbReference type="SUPFAM" id="SSF51419">
    <property type="entry name" value="PLP-binding barrel"/>
    <property type="match status" value="1"/>
</dbReference>
<dbReference type="PROSITE" id="PS00395">
    <property type="entry name" value="ALANINE_RACEMASE"/>
    <property type="match status" value="1"/>
</dbReference>
<dbReference type="Gene3D" id="2.40.37.10">
    <property type="entry name" value="Lyase, Ornithine Decarboxylase, Chain A, domain 1"/>
    <property type="match status" value="1"/>
</dbReference>
<dbReference type="GO" id="GO:0030632">
    <property type="term" value="P:D-alanine biosynthetic process"/>
    <property type="evidence" value="ECO:0007669"/>
    <property type="project" value="UniProtKB-UniRule"/>
</dbReference>
<dbReference type="SMART" id="SM01005">
    <property type="entry name" value="Ala_racemase_C"/>
    <property type="match status" value="1"/>
</dbReference>
<comment type="caution">
    <text evidence="9">The sequence shown here is derived from an EMBL/GenBank/DDBJ whole genome shotgun (WGS) entry which is preliminary data.</text>
</comment>
<keyword evidence="3 5" id="KW-0663">Pyridoxal phosphate</keyword>
<dbReference type="Proteomes" id="UP000295777">
    <property type="component" value="Unassembled WGS sequence"/>
</dbReference>
<evidence type="ECO:0000256" key="6">
    <source>
        <dbReference type="PIRSR" id="PIRSR600821-50"/>
    </source>
</evidence>
<dbReference type="GO" id="GO:0008784">
    <property type="term" value="F:alanine racemase activity"/>
    <property type="evidence" value="ECO:0007669"/>
    <property type="project" value="UniProtKB-UniRule"/>
</dbReference>
<dbReference type="InterPro" id="IPR001608">
    <property type="entry name" value="Ala_racemase_N"/>
</dbReference>
<evidence type="ECO:0000256" key="2">
    <source>
        <dbReference type="ARBA" id="ARBA00001933"/>
    </source>
</evidence>
<name>A0A4R1G9M1_9BACT</name>
<dbReference type="RefSeq" id="WP_132527166.1">
    <property type="nucleotide sequence ID" value="NZ_SMFV01000005.1"/>
</dbReference>
<evidence type="ECO:0000256" key="4">
    <source>
        <dbReference type="ARBA" id="ARBA00023235"/>
    </source>
</evidence>
<keyword evidence="4 5" id="KW-0413">Isomerase</keyword>
<keyword evidence="10" id="KW-1185">Reference proteome</keyword>
<sequence length="354" mass="39996">MLRWAEVYLNRLLSNYRVIKKLSGKKKIFAVVKANAYGHGSVPVAKFLEENTDVHGFAVATYEEGAELREAGIKREILVMASMLPEGIHLLKDYSLTPVVYDFEELSLIRELSLPFHVKVDTGMGRLGFLERDWDRLLSELYNLPVAGVMSHFSSADSDEEFTRYQFLKFKEFVEKLKKFKPDVAVHVDNSAAIPKKFDSLLTHCRVGLALYGSKPYRGYEAELLQVMEVKAKVISVKELPPDFPISYSKTYRTKNKEKVAVIAFGYADGLLRSLSNRGSVLINGKRCPIRGRICMDMTVVSVEGVPVKKGDTAVVSGKEITFDEIAELAGTIPYEVMCDISPRVKRIYRYEEV</sequence>
<protein>
    <recommendedName>
        <fullName evidence="5">Alanine racemase</fullName>
        <ecNumber evidence="5">5.1.1.1</ecNumber>
    </recommendedName>
</protein>
<dbReference type="InterPro" id="IPR000821">
    <property type="entry name" value="Ala_racemase"/>
</dbReference>
<accession>A0A4R1G9M1</accession>
<proteinExistence type="inferred from homology"/>
<comment type="similarity">
    <text evidence="5">Belongs to the alanine racemase family.</text>
</comment>
<dbReference type="EC" id="5.1.1.1" evidence="5"/>
<evidence type="ECO:0000256" key="7">
    <source>
        <dbReference type="PIRSR" id="PIRSR600821-52"/>
    </source>
</evidence>
<feature type="active site" description="Proton acceptor; specific for D-alanine" evidence="5">
    <location>
        <position position="33"/>
    </location>
</feature>
<dbReference type="AlphaFoldDB" id="A0A4R1G9M1"/>
<dbReference type="Pfam" id="PF00842">
    <property type="entry name" value="Ala_racemase_C"/>
    <property type="match status" value="1"/>
</dbReference>
<dbReference type="Gene3D" id="3.20.20.10">
    <property type="entry name" value="Alanine racemase"/>
    <property type="match status" value="1"/>
</dbReference>
<dbReference type="CDD" id="cd00430">
    <property type="entry name" value="PLPDE_III_AR"/>
    <property type="match status" value="1"/>
</dbReference>
<dbReference type="InterPro" id="IPR009006">
    <property type="entry name" value="Ala_racemase/Decarboxylase_C"/>
</dbReference>
<dbReference type="HAMAP" id="MF_01201">
    <property type="entry name" value="Ala_racemase"/>
    <property type="match status" value="1"/>
</dbReference>
<evidence type="ECO:0000313" key="9">
    <source>
        <dbReference type="EMBL" id="TCK03313.1"/>
    </source>
</evidence>
<evidence type="ECO:0000256" key="5">
    <source>
        <dbReference type="HAMAP-Rule" id="MF_01201"/>
    </source>
</evidence>
<dbReference type="SUPFAM" id="SSF50621">
    <property type="entry name" value="Alanine racemase C-terminal domain-like"/>
    <property type="match status" value="1"/>
</dbReference>
<dbReference type="PANTHER" id="PTHR30511">
    <property type="entry name" value="ALANINE RACEMASE"/>
    <property type="match status" value="1"/>
</dbReference>
<dbReference type="Pfam" id="PF01168">
    <property type="entry name" value="Ala_racemase_N"/>
    <property type="match status" value="1"/>
</dbReference>
<dbReference type="PRINTS" id="PR00992">
    <property type="entry name" value="ALARACEMASE"/>
</dbReference>
<evidence type="ECO:0000256" key="1">
    <source>
        <dbReference type="ARBA" id="ARBA00000316"/>
    </source>
</evidence>
<gene>
    <name evidence="9" type="ORF">CLV27_1384</name>
</gene>
<comment type="cofactor">
    <cofactor evidence="2 5 6">
        <name>pyridoxal 5'-phosphate</name>
        <dbReference type="ChEBI" id="CHEBI:597326"/>
    </cofactor>
</comment>
<comment type="function">
    <text evidence="5">Catalyzes the interconversion of L-alanine and D-alanine. May also act on other amino acids.</text>
</comment>
<evidence type="ECO:0000259" key="8">
    <source>
        <dbReference type="SMART" id="SM01005"/>
    </source>
</evidence>
<feature type="modified residue" description="N6-(pyridoxal phosphate)lysine" evidence="5 6">
    <location>
        <position position="33"/>
    </location>
</feature>
<feature type="domain" description="Alanine racemase C-terminal" evidence="8">
    <location>
        <begin position="227"/>
        <end position="350"/>
    </location>
</feature>
<feature type="active site" description="Proton acceptor; specific for L-alanine" evidence="5">
    <location>
        <position position="248"/>
    </location>
</feature>
<feature type="binding site" evidence="5 7">
    <location>
        <position position="126"/>
    </location>
    <ligand>
        <name>substrate</name>
    </ligand>
</feature>
<dbReference type="InterPro" id="IPR020622">
    <property type="entry name" value="Ala_racemase_pyridoxalP-BS"/>
</dbReference>
<dbReference type="EMBL" id="SMFV01000005">
    <property type="protein sequence ID" value="TCK03313.1"/>
    <property type="molecule type" value="Genomic_DNA"/>
</dbReference>
<comment type="pathway">
    <text evidence="5">Amino-acid biosynthesis; D-alanine biosynthesis; D-alanine from L-alanine: step 1/1.</text>
</comment>
<dbReference type="GO" id="GO:0030170">
    <property type="term" value="F:pyridoxal phosphate binding"/>
    <property type="evidence" value="ECO:0007669"/>
    <property type="project" value="UniProtKB-UniRule"/>
</dbReference>
<dbReference type="NCBIfam" id="TIGR00492">
    <property type="entry name" value="alr"/>
    <property type="match status" value="1"/>
</dbReference>
<dbReference type="UniPathway" id="UPA00042">
    <property type="reaction ID" value="UER00497"/>
</dbReference>
<dbReference type="PANTHER" id="PTHR30511:SF0">
    <property type="entry name" value="ALANINE RACEMASE, CATABOLIC-RELATED"/>
    <property type="match status" value="1"/>
</dbReference>
<dbReference type="GO" id="GO:0005829">
    <property type="term" value="C:cytosol"/>
    <property type="evidence" value="ECO:0007669"/>
    <property type="project" value="TreeGrafter"/>
</dbReference>
<dbReference type="OrthoDB" id="9813814at2"/>